<organism evidence="1 2">
    <name type="scientific">Spiroplasma eriocheiris</name>
    <dbReference type="NCBI Taxonomy" id="315358"/>
    <lineage>
        <taxon>Bacteria</taxon>
        <taxon>Bacillati</taxon>
        <taxon>Mycoplasmatota</taxon>
        <taxon>Mollicutes</taxon>
        <taxon>Entomoplasmatales</taxon>
        <taxon>Spiroplasmataceae</taxon>
        <taxon>Spiroplasma</taxon>
    </lineage>
</organism>
<accession>A0A0H3XKG0</accession>
<dbReference type="KEGG" id="seri:SERIO_v1c08410"/>
<proteinExistence type="predicted"/>
<dbReference type="STRING" id="315358.SERIO_v1c08410"/>
<dbReference type="AlphaFoldDB" id="A0A0H3XKG0"/>
<gene>
    <name evidence="1" type="ORF">SERIO_v1c08410</name>
</gene>
<reference evidence="2" key="2">
    <citation type="submission" date="2015-06" db="EMBL/GenBank/DDBJ databases">
        <title>Complete genome sequence of Spiroplasma eriocheiris TDA-040725-5 (DSM 21848).</title>
        <authorList>
            <person name="Lo W.-S."/>
            <person name="Kuo C.-H."/>
        </authorList>
    </citation>
    <scope>NUCLEOTIDE SEQUENCE [LARGE SCALE GENOMIC DNA]</scope>
    <source>
        <strain evidence="2">TDA-040725-5</strain>
    </source>
</reference>
<reference evidence="1 2" key="1">
    <citation type="journal article" date="2015" name="Genome Biol. Evol.">
        <title>Found and Lost: The Fates of Horizontally Acquired Genes in Arthropod-Symbiotic Spiroplasma.</title>
        <authorList>
            <person name="Lo W.S."/>
            <person name="Gasparich G.E."/>
            <person name="Kuo C.H."/>
        </authorList>
    </citation>
    <scope>NUCLEOTIDE SEQUENCE [LARGE SCALE GENOMIC DNA]</scope>
    <source>
        <strain evidence="2">TDA-040725-5</strain>
    </source>
</reference>
<name>A0A0H3XKG0_9MOLU</name>
<evidence type="ECO:0000313" key="2">
    <source>
        <dbReference type="Proteomes" id="UP000035661"/>
    </source>
</evidence>
<dbReference type="Proteomes" id="UP000035661">
    <property type="component" value="Chromosome"/>
</dbReference>
<evidence type="ECO:0000313" key="1">
    <source>
        <dbReference type="EMBL" id="AKM54401.1"/>
    </source>
</evidence>
<keyword evidence="2" id="KW-1185">Reference proteome</keyword>
<dbReference type="RefSeq" id="WP_053040847.1">
    <property type="nucleotide sequence ID" value="NZ_CP011856.1"/>
</dbReference>
<dbReference type="EMBL" id="CP011856">
    <property type="protein sequence ID" value="AKM54401.1"/>
    <property type="molecule type" value="Genomic_DNA"/>
</dbReference>
<sequence>MMKFKFLNSKRNISIFSAICVLSVTTIVATVSTVIAHNKVKDKVYYKFDGKVFNSNQEIMDYANSKAQKVSYTTENNYFTYNDKSYGIDENSKLKSDLLTANPLNEVQTYRNPAQYIINSAGEVSNQVLTNTNEKLEVVYKGKDGNAYLNKDEAIKTYEDYQKVYKLGNINDSSTASVEFNNKYEAIQYLENVVKPNINENNKTSCYQMAGACLTRDQISDWIKSTTDIEYDYNGYKFSRLHHPDLSQMKLTDEDKAINIREYKDFKNSFWLNIDTSGMRGSLTGTQYIETNDTPQTVISKLATGWVKTSGLTMNYELASLVMMTDMINLFMNQSSQHNNDFDVKRDLFNSDNLHYQKFNKLFAKANSIFDSTGDKKDSYLLVSSVKTSINSLKNIKGMSTFYKTLIFLQRVYQYTLLCNHLSKEKAALEFENFLKETLKNLINQHAGLLAHTLDKIFEPSVSWAGSDEELSIPEIIHLFLNPAHFAYSSPSKQNLLQGILQDTQAYWDNLFGTIQEAEKEAAQGHSATGKAIEAIIGAVSQTIDQGSEFYDENGKLIEKTKLKEQTKNLNTLLEITDDISHFVINSAKVVGGILNCLSSIVKGLDIVKSIWEITQTLSPVSYVTYKCDLGDNQVLYYSTTEYKIPLVGITLFPDNPGDHFQVTPVFTGMAMKVPDDNQNTKYYTVLGSIFDNEEKAEDYLKHYIIRNPEDFKTVKEFYITIMGKNDHLEVKKDKDKVDNNSNQVVAERAELDKFVDYIFDRYFKTNVNYKYFDGINEFFDNALDAVHSLENKITASKFVIKYKFIDNSGIARYYDSLAELKSVEDNYIENTYLTSKTILTTDLVKTITYDRLEEQLGNYFKVYSVLFNGVMHYFLTNDDAYTYLYHHANIAYHHDKTINYYVYFGPQKFNSPDDFYMWIQNNTTLVNDRGEVITNGH</sequence>
<dbReference type="PATRIC" id="fig|743698.3.peg.847"/>
<protein>
    <submittedName>
        <fullName evidence="1">Uncharacterized protein</fullName>
    </submittedName>
</protein>